<feature type="domain" description="SLH" evidence="4">
    <location>
        <begin position="539"/>
        <end position="600"/>
    </location>
</feature>
<dbReference type="InterPro" id="IPR006146">
    <property type="entry name" value="5'-Nucleotdase_CS"/>
</dbReference>
<evidence type="ECO:0000313" key="5">
    <source>
        <dbReference type="EMBL" id="HIS67259.1"/>
    </source>
</evidence>
<evidence type="ECO:0000256" key="1">
    <source>
        <dbReference type="ARBA" id="ARBA00022729"/>
    </source>
</evidence>
<reference evidence="5" key="1">
    <citation type="submission" date="2020-10" db="EMBL/GenBank/DDBJ databases">
        <authorList>
            <person name="Gilroy R."/>
        </authorList>
    </citation>
    <scope>NUCLEOTIDE SEQUENCE</scope>
    <source>
        <strain evidence="5">ChiHjej10B9-9673</strain>
    </source>
</reference>
<protein>
    <submittedName>
        <fullName evidence="5">5'-nucleotidase C-terminal domain-containing protein</fullName>
    </submittedName>
</protein>
<evidence type="ECO:0000256" key="2">
    <source>
        <dbReference type="ARBA" id="ARBA00022737"/>
    </source>
</evidence>
<dbReference type="InterPro" id="IPR029052">
    <property type="entry name" value="Metallo-depent_PP-like"/>
</dbReference>
<dbReference type="InterPro" id="IPR006179">
    <property type="entry name" value="5_nucleotidase/apyrase"/>
</dbReference>
<evidence type="ECO:0000259" key="4">
    <source>
        <dbReference type="PROSITE" id="PS51272"/>
    </source>
</evidence>
<dbReference type="PROSITE" id="PS00785">
    <property type="entry name" value="5_NUCLEOTIDASE_1"/>
    <property type="match status" value="1"/>
</dbReference>
<gene>
    <name evidence="5" type="ORF">IAC18_06815</name>
</gene>
<sequence length="720" mass="76265">MKKLLSVFLALTLVFALCGGALAAEETTEDLAGQLVIVHTNDVHGSIDTYAKAAALVDEYEARGADVLLVDDGDFSQGSVYVNGSEGANAVALMNAAGYDVATLGNHEFDYGWENIADIKDAAEFPVISNVKRDGEFMLDQTVVLTAGDYTVGFFGLETPETATKAHPAKIQGVTFMSGNELYDYAEEQIAALNAQNVDYVVCLGHLGISGNYSSIDLLENVDGIDLFIDGHSENTIAEIAATEGVGQDNKVGDTILTSAGSKGDHIGVAILNDEGITISDVVTADYTGSNETVAAAVAAVKAPIDSAFSEVFATSEVTLDGNRAPGVRTQETNLGDLVTDAILWYAKAQGDAGVAEENIVAVTNGGGLRATVEAGDITMQDINDVLPYGNTVAYITITGEALLEALEASTYNTPEELGGFPQVAGIEFTVDTTKEYDQGDQYPNSTYYGPNSINRVTINSINGQEFDPEATYVVVTNDFTAAGGDTYYTFSTSDDIVDTGAAMDTVVVDYITDVLDGTVTAEQYGEPQGRITVLTAVSELPFTDVAADDWFYDAVKAVYEAELMGGVSDTEFAPDVNMNRAMLVTMLYRLEGSPEVETAVSDVFTDCADGEWYADAVIWANANGIVEGRSETEFAPNDTMTRQEMAAILYRYEVFKGAEEVEAAELEYADADAIADWAESAVVYCTDAGLMSGVSDTEFAPAGSATRAMGATVLMRLAA</sequence>
<dbReference type="GO" id="GO:0016788">
    <property type="term" value="F:hydrolase activity, acting on ester bonds"/>
    <property type="evidence" value="ECO:0007669"/>
    <property type="project" value="InterPro"/>
</dbReference>
<dbReference type="Gene3D" id="3.90.780.10">
    <property type="entry name" value="5'-Nucleotidase, C-terminal domain"/>
    <property type="match status" value="1"/>
</dbReference>
<feature type="domain" description="SLH" evidence="4">
    <location>
        <begin position="666"/>
        <end position="720"/>
    </location>
</feature>
<dbReference type="InterPro" id="IPR001119">
    <property type="entry name" value="SLH_dom"/>
</dbReference>
<dbReference type="InterPro" id="IPR004843">
    <property type="entry name" value="Calcineurin-like_PHP"/>
</dbReference>
<feature type="signal peptide" evidence="3">
    <location>
        <begin position="1"/>
        <end position="23"/>
    </location>
</feature>
<feature type="chain" id="PRO_5039762298" evidence="3">
    <location>
        <begin position="24"/>
        <end position="720"/>
    </location>
</feature>
<comment type="caution">
    <text evidence="5">The sequence shown here is derived from an EMBL/GenBank/DDBJ whole genome shotgun (WGS) entry which is preliminary data.</text>
</comment>
<dbReference type="Pfam" id="PF00149">
    <property type="entry name" value="Metallophos"/>
    <property type="match status" value="1"/>
</dbReference>
<dbReference type="PROSITE" id="PS51272">
    <property type="entry name" value="SLH"/>
    <property type="match status" value="3"/>
</dbReference>
<dbReference type="Pfam" id="PF00395">
    <property type="entry name" value="SLH"/>
    <property type="match status" value="3"/>
</dbReference>
<dbReference type="InterPro" id="IPR008334">
    <property type="entry name" value="5'-Nucleotdase_C"/>
</dbReference>
<reference evidence="5" key="2">
    <citation type="journal article" date="2021" name="PeerJ">
        <title>Extensive microbial diversity within the chicken gut microbiome revealed by metagenomics and culture.</title>
        <authorList>
            <person name="Gilroy R."/>
            <person name="Ravi A."/>
            <person name="Getino M."/>
            <person name="Pursley I."/>
            <person name="Horton D.L."/>
            <person name="Alikhan N.F."/>
            <person name="Baker D."/>
            <person name="Gharbi K."/>
            <person name="Hall N."/>
            <person name="Watson M."/>
            <person name="Adriaenssens E.M."/>
            <person name="Foster-Nyarko E."/>
            <person name="Jarju S."/>
            <person name="Secka A."/>
            <person name="Antonio M."/>
            <person name="Oren A."/>
            <person name="Chaudhuri R.R."/>
            <person name="La Ragione R."/>
            <person name="Hildebrand F."/>
            <person name="Pallen M.J."/>
        </authorList>
    </citation>
    <scope>NUCLEOTIDE SEQUENCE</scope>
    <source>
        <strain evidence="5">ChiHjej10B9-9673</strain>
    </source>
</reference>
<organism evidence="5 6">
    <name type="scientific">Candidatus Scatomorpha merdipullorum</name>
    <dbReference type="NCBI Taxonomy" id="2840927"/>
    <lineage>
        <taxon>Bacteria</taxon>
        <taxon>Bacillati</taxon>
        <taxon>Bacillota</taxon>
        <taxon>Clostridia</taxon>
        <taxon>Eubacteriales</taxon>
        <taxon>Candidatus Scatomorpha</taxon>
    </lineage>
</organism>
<dbReference type="Gene3D" id="3.60.21.10">
    <property type="match status" value="1"/>
</dbReference>
<name>A0A9D1FE69_9FIRM</name>
<keyword evidence="3" id="KW-0378">Hydrolase</keyword>
<dbReference type="CDD" id="cd00845">
    <property type="entry name" value="MPP_UshA_N_like"/>
    <property type="match status" value="1"/>
</dbReference>
<dbReference type="GO" id="GO:0046872">
    <property type="term" value="F:metal ion binding"/>
    <property type="evidence" value="ECO:0007669"/>
    <property type="project" value="InterPro"/>
</dbReference>
<feature type="domain" description="SLH" evidence="4">
    <location>
        <begin position="601"/>
        <end position="664"/>
    </location>
</feature>
<dbReference type="SUPFAM" id="SSF55816">
    <property type="entry name" value="5'-nucleotidase (syn. UDP-sugar hydrolase), C-terminal domain"/>
    <property type="match status" value="1"/>
</dbReference>
<dbReference type="GO" id="GO:0009166">
    <property type="term" value="P:nucleotide catabolic process"/>
    <property type="evidence" value="ECO:0007669"/>
    <property type="project" value="InterPro"/>
</dbReference>
<dbReference type="PRINTS" id="PR01607">
    <property type="entry name" value="APYRASEFAMLY"/>
</dbReference>
<accession>A0A9D1FE69</accession>
<dbReference type="EMBL" id="DVJK01000192">
    <property type="protein sequence ID" value="HIS67259.1"/>
    <property type="molecule type" value="Genomic_DNA"/>
</dbReference>
<evidence type="ECO:0000256" key="3">
    <source>
        <dbReference type="RuleBase" id="RU362119"/>
    </source>
</evidence>
<keyword evidence="3" id="KW-0547">Nucleotide-binding</keyword>
<dbReference type="PROSITE" id="PS00786">
    <property type="entry name" value="5_NUCLEOTIDASE_2"/>
    <property type="match status" value="1"/>
</dbReference>
<comment type="similarity">
    <text evidence="3">Belongs to the 5'-nucleotidase family.</text>
</comment>
<dbReference type="PANTHER" id="PTHR11575:SF24">
    <property type="entry name" value="5'-NUCLEOTIDASE"/>
    <property type="match status" value="1"/>
</dbReference>
<proteinExistence type="inferred from homology"/>
<dbReference type="Proteomes" id="UP000824001">
    <property type="component" value="Unassembled WGS sequence"/>
</dbReference>
<dbReference type="PANTHER" id="PTHR11575">
    <property type="entry name" value="5'-NUCLEOTIDASE-RELATED"/>
    <property type="match status" value="1"/>
</dbReference>
<evidence type="ECO:0000313" key="6">
    <source>
        <dbReference type="Proteomes" id="UP000824001"/>
    </source>
</evidence>
<dbReference type="GO" id="GO:0000166">
    <property type="term" value="F:nucleotide binding"/>
    <property type="evidence" value="ECO:0007669"/>
    <property type="project" value="UniProtKB-KW"/>
</dbReference>
<dbReference type="SUPFAM" id="SSF56300">
    <property type="entry name" value="Metallo-dependent phosphatases"/>
    <property type="match status" value="1"/>
</dbReference>
<dbReference type="AlphaFoldDB" id="A0A9D1FE69"/>
<keyword evidence="2" id="KW-0677">Repeat</keyword>
<keyword evidence="1 3" id="KW-0732">Signal</keyword>
<dbReference type="Pfam" id="PF02872">
    <property type="entry name" value="5_nucleotid_C"/>
    <property type="match status" value="1"/>
</dbReference>
<dbReference type="InterPro" id="IPR036907">
    <property type="entry name" value="5'-Nucleotdase_C_sf"/>
</dbReference>